<organism evidence="4 5">
    <name type="scientific">Chlorobaculum limnaeum</name>
    <dbReference type="NCBI Taxonomy" id="274537"/>
    <lineage>
        <taxon>Bacteria</taxon>
        <taxon>Pseudomonadati</taxon>
        <taxon>Chlorobiota</taxon>
        <taxon>Chlorobiia</taxon>
        <taxon>Chlorobiales</taxon>
        <taxon>Chlorobiaceae</taxon>
        <taxon>Chlorobaculum</taxon>
    </lineage>
</organism>
<dbReference type="Proteomes" id="UP000095185">
    <property type="component" value="Chromosome"/>
</dbReference>
<evidence type="ECO:0000313" key="4">
    <source>
        <dbReference type="EMBL" id="AOS83025.1"/>
    </source>
</evidence>
<feature type="signal peptide" evidence="2">
    <location>
        <begin position="1"/>
        <end position="28"/>
    </location>
</feature>
<feature type="transmembrane region" description="Helical" evidence="1">
    <location>
        <begin position="183"/>
        <end position="201"/>
    </location>
</feature>
<accession>A0A1D8D0S7</accession>
<keyword evidence="1" id="KW-1133">Transmembrane helix</keyword>
<evidence type="ECO:0000256" key="2">
    <source>
        <dbReference type="SAM" id="SignalP"/>
    </source>
</evidence>
<gene>
    <name evidence="4" type="ORF">BIU88_02015</name>
</gene>
<keyword evidence="5" id="KW-1185">Reference proteome</keyword>
<sequence>MSIRKRSRWLSSALFALALMLAAAPLMAAFPPVPALTQRVNDYAGMISPAARAEIEQKLAALEAEDGTQIAMLTVPSLQGEPIEEFSIRVAEAWKIGDEKRDNGVLLIVSKGDRKVRIEVGYGLEGALTDLESGRIIRGVIQPAFKSGDFDAGFTGAADALTQAVKGEYKAEPKKERDGKPSIPLVLIILVVLFFYLRIFGGRHHGGPFVSSGWGGPGGGIFTSGGGSGGFGGGGGFSGGGGGFGGGGASGDW</sequence>
<evidence type="ECO:0000259" key="3">
    <source>
        <dbReference type="Pfam" id="PF04536"/>
    </source>
</evidence>
<feature type="chain" id="PRO_5009106531" description="TPM domain-containing protein" evidence="2">
    <location>
        <begin position="29"/>
        <end position="253"/>
    </location>
</feature>
<dbReference type="Gene3D" id="3.10.310.50">
    <property type="match status" value="1"/>
</dbReference>
<keyword evidence="1" id="KW-0812">Transmembrane</keyword>
<dbReference type="InterPro" id="IPR007621">
    <property type="entry name" value="TPM_dom"/>
</dbReference>
<dbReference type="KEGG" id="clz:BIU88_02015"/>
<keyword evidence="2" id="KW-0732">Signal</keyword>
<dbReference type="Pfam" id="PF04536">
    <property type="entry name" value="TPM_phosphatase"/>
    <property type="match status" value="1"/>
</dbReference>
<protein>
    <recommendedName>
        <fullName evidence="3">TPM domain-containing protein</fullName>
    </recommendedName>
</protein>
<proteinExistence type="predicted"/>
<dbReference type="PANTHER" id="PTHR30373:SF2">
    <property type="entry name" value="UPF0603 PROTEIN YGCG"/>
    <property type="match status" value="1"/>
</dbReference>
<evidence type="ECO:0000313" key="5">
    <source>
        <dbReference type="Proteomes" id="UP000095185"/>
    </source>
</evidence>
<dbReference type="AlphaFoldDB" id="A0A1D8D0S7"/>
<keyword evidence="1" id="KW-0472">Membrane</keyword>
<dbReference type="EMBL" id="CP017305">
    <property type="protein sequence ID" value="AOS83025.1"/>
    <property type="molecule type" value="Genomic_DNA"/>
</dbReference>
<evidence type="ECO:0000256" key="1">
    <source>
        <dbReference type="SAM" id="Phobius"/>
    </source>
</evidence>
<dbReference type="STRING" id="274537.BIU88_02015"/>
<feature type="domain" description="TPM" evidence="3">
    <location>
        <begin position="40"/>
        <end position="163"/>
    </location>
</feature>
<reference evidence="4" key="1">
    <citation type="submission" date="2016-09" db="EMBL/GenBank/DDBJ databases">
        <title>Genome sequence of Chlorobaculum limnaeum.</title>
        <authorList>
            <person name="Liu Z."/>
            <person name="Tank M."/>
            <person name="Bryant D.A."/>
        </authorList>
    </citation>
    <scope>NUCLEOTIDE SEQUENCE [LARGE SCALE GENOMIC DNA]</scope>
    <source>
        <strain evidence="4">DSM 1677</strain>
    </source>
</reference>
<name>A0A1D8D0S7_CHLLM</name>
<dbReference type="OrthoDB" id="9810918at2"/>
<dbReference type="PANTHER" id="PTHR30373">
    <property type="entry name" value="UPF0603 PROTEIN YGCG"/>
    <property type="match status" value="1"/>
</dbReference>
<dbReference type="RefSeq" id="WP_069808753.1">
    <property type="nucleotide sequence ID" value="NZ_CP017305.1"/>
</dbReference>